<dbReference type="InterPro" id="IPR000905">
    <property type="entry name" value="Gcp-like_dom"/>
</dbReference>
<comment type="similarity">
    <text evidence="1">Belongs to the KAE1 / TsaD family. TsaB subfamily.</text>
</comment>
<dbReference type="EMBL" id="AYKG01000001">
    <property type="protein sequence ID" value="ROO32713.1"/>
    <property type="molecule type" value="Genomic_DNA"/>
</dbReference>
<dbReference type="Proteomes" id="UP000285310">
    <property type="component" value="Unassembled WGS sequence"/>
</dbReference>
<dbReference type="InParanoid" id="A0A423Q2C8"/>
<dbReference type="PANTHER" id="PTHR11735:SF11">
    <property type="entry name" value="TRNA THREONYLCARBAMOYLADENOSINE BIOSYNTHESIS PROTEIN TSAB"/>
    <property type="match status" value="1"/>
</dbReference>
<organism evidence="5 6">
    <name type="scientific">Salinisphaera japonica YTM-1</name>
    <dbReference type="NCBI Taxonomy" id="1209778"/>
    <lineage>
        <taxon>Bacteria</taxon>
        <taxon>Pseudomonadati</taxon>
        <taxon>Pseudomonadota</taxon>
        <taxon>Gammaproteobacteria</taxon>
        <taxon>Salinisphaerales</taxon>
        <taxon>Salinisphaeraceae</taxon>
        <taxon>Salinisphaera</taxon>
    </lineage>
</organism>
<reference evidence="5 6" key="1">
    <citation type="submission" date="2013-10" db="EMBL/GenBank/DDBJ databases">
        <title>Salinisphaera japonica YTM-1 Genome Sequencing.</title>
        <authorList>
            <person name="Lai Q."/>
            <person name="Li C."/>
            <person name="Shao Z."/>
        </authorList>
    </citation>
    <scope>NUCLEOTIDE SEQUENCE [LARGE SCALE GENOMIC DNA]</scope>
    <source>
        <strain evidence="5 6">YTM-1</strain>
    </source>
</reference>
<dbReference type="InterPro" id="IPR022496">
    <property type="entry name" value="T6A_TsaB"/>
</dbReference>
<accession>A0A423Q2C8</accession>
<dbReference type="Pfam" id="PF00814">
    <property type="entry name" value="TsaD"/>
    <property type="match status" value="1"/>
</dbReference>
<dbReference type="RefSeq" id="WP_123656643.1">
    <property type="nucleotide sequence ID" value="NZ_AYKG01000001.1"/>
</dbReference>
<evidence type="ECO:0000313" key="6">
    <source>
        <dbReference type="Proteomes" id="UP000285310"/>
    </source>
</evidence>
<evidence type="ECO:0000256" key="2">
    <source>
        <dbReference type="ARBA" id="ARBA00019012"/>
    </source>
</evidence>
<evidence type="ECO:0000256" key="1">
    <source>
        <dbReference type="ARBA" id="ARBA00010493"/>
    </source>
</evidence>
<comment type="caution">
    <text evidence="5">The sequence shown here is derived from an EMBL/GenBank/DDBJ whole genome shotgun (WGS) entry which is preliminary data.</text>
</comment>
<gene>
    <name evidence="5" type="ORF">SAJA_00230</name>
</gene>
<evidence type="ECO:0000313" key="5">
    <source>
        <dbReference type="EMBL" id="ROO32713.1"/>
    </source>
</evidence>
<evidence type="ECO:0000256" key="3">
    <source>
        <dbReference type="ARBA" id="ARBA00032446"/>
    </source>
</evidence>
<protein>
    <recommendedName>
        <fullName evidence="2">tRNA threonylcarbamoyladenosine biosynthesis protein TsaB</fullName>
    </recommendedName>
    <alternativeName>
        <fullName evidence="3">t(6)A37 threonylcarbamoyladenosine biosynthesis protein TsaB</fullName>
    </alternativeName>
</protein>
<sequence length="220" mass="23219">MTILAFDASTEALSVALYDRQRAIDDACFEIAPREHANKLLPLAQTLLDRHGLWLTDLQALAFARGPGAFTGLRIAAGLVQGLAIGASRPVVPVSTLAALAARAFAGQPDAARAQIVQDARMGEIYTATFARDALDAPETPERVIAPQDLAVEPAGDVIRAGNGWALLDITIDSELIYPHARNVAHLAAAAAARGEAVSPDQAVPVYVRDDVARKPAAMR</sequence>
<dbReference type="GO" id="GO:0002949">
    <property type="term" value="P:tRNA threonylcarbamoyladenosine modification"/>
    <property type="evidence" value="ECO:0007669"/>
    <property type="project" value="InterPro"/>
</dbReference>
<dbReference type="OrthoDB" id="9809995at2"/>
<dbReference type="CDD" id="cd24032">
    <property type="entry name" value="ASKHA_NBD_TsaB"/>
    <property type="match status" value="1"/>
</dbReference>
<feature type="domain" description="Gcp-like" evidence="4">
    <location>
        <begin position="30"/>
        <end position="130"/>
    </location>
</feature>
<dbReference type="Gene3D" id="3.30.420.40">
    <property type="match status" value="2"/>
</dbReference>
<dbReference type="SUPFAM" id="SSF53067">
    <property type="entry name" value="Actin-like ATPase domain"/>
    <property type="match status" value="2"/>
</dbReference>
<name>A0A423Q2C8_9GAMM</name>
<dbReference type="FunCoup" id="A0A423Q2C8">
    <property type="interactions" value="361"/>
</dbReference>
<dbReference type="NCBIfam" id="TIGR03725">
    <property type="entry name" value="T6A_YeaZ"/>
    <property type="match status" value="1"/>
</dbReference>
<evidence type="ECO:0000259" key="4">
    <source>
        <dbReference type="Pfam" id="PF00814"/>
    </source>
</evidence>
<dbReference type="InterPro" id="IPR043129">
    <property type="entry name" value="ATPase_NBD"/>
</dbReference>
<dbReference type="GO" id="GO:0005829">
    <property type="term" value="C:cytosol"/>
    <property type="evidence" value="ECO:0007669"/>
    <property type="project" value="TreeGrafter"/>
</dbReference>
<keyword evidence="6" id="KW-1185">Reference proteome</keyword>
<dbReference type="AlphaFoldDB" id="A0A423Q2C8"/>
<dbReference type="PANTHER" id="PTHR11735">
    <property type="entry name" value="TRNA N6-ADENOSINE THREONYLCARBAMOYLTRANSFERASE"/>
    <property type="match status" value="1"/>
</dbReference>
<proteinExistence type="inferred from homology"/>